<dbReference type="AlphaFoldDB" id="A0A4R8LXV4"/>
<keyword evidence="2" id="KW-1185">Reference proteome</keyword>
<accession>A0A4R8LXV4</accession>
<protein>
    <submittedName>
        <fullName evidence="1">Uncharacterized protein</fullName>
    </submittedName>
</protein>
<evidence type="ECO:0000313" key="2">
    <source>
        <dbReference type="Proteomes" id="UP000295066"/>
    </source>
</evidence>
<reference evidence="1 2" key="1">
    <citation type="submission" date="2019-03" db="EMBL/GenBank/DDBJ databases">
        <title>Genomic Encyclopedia of Type Strains, Phase IV (KMG-IV): sequencing the most valuable type-strain genomes for metagenomic binning, comparative biology and taxonomic classification.</title>
        <authorList>
            <person name="Goeker M."/>
        </authorList>
    </citation>
    <scope>NUCLEOTIDE SEQUENCE [LARGE SCALE GENOMIC DNA]</scope>
    <source>
        <strain evidence="1 2">DSM 25964</strain>
    </source>
</reference>
<comment type="caution">
    <text evidence="1">The sequence shown here is derived from an EMBL/GenBank/DDBJ whole genome shotgun (WGS) entry which is preliminary data.</text>
</comment>
<evidence type="ECO:0000313" key="1">
    <source>
        <dbReference type="EMBL" id="TDY53187.1"/>
    </source>
</evidence>
<dbReference type="Proteomes" id="UP000295066">
    <property type="component" value="Unassembled WGS sequence"/>
</dbReference>
<name>A0A4R8LXV4_9BACT</name>
<organism evidence="1 2">
    <name type="scientific">Aminivibrio pyruvatiphilus</name>
    <dbReference type="NCBI Taxonomy" id="1005740"/>
    <lineage>
        <taxon>Bacteria</taxon>
        <taxon>Thermotogati</taxon>
        <taxon>Synergistota</taxon>
        <taxon>Synergistia</taxon>
        <taxon>Synergistales</taxon>
        <taxon>Aminobacteriaceae</taxon>
        <taxon>Aminivibrio</taxon>
    </lineage>
</organism>
<dbReference type="EMBL" id="SORI01000031">
    <property type="protein sequence ID" value="TDY53187.1"/>
    <property type="molecule type" value="Genomic_DNA"/>
</dbReference>
<proteinExistence type="predicted"/>
<gene>
    <name evidence="1" type="ORF">C8D99_13119</name>
</gene>
<sequence>MKMLKRIMEIDAAAADSIRGGKTCDCSCDCTCAMSSVTDDTMTSTRDSNMLSTYAS</sequence>